<dbReference type="OrthoDB" id="9780707at2"/>
<dbReference type="Proteomes" id="UP000078532">
    <property type="component" value="Unassembled WGS sequence"/>
</dbReference>
<gene>
    <name evidence="7" type="ORF">A6M21_14040</name>
</gene>
<dbReference type="PANTHER" id="PTHR43182">
    <property type="entry name" value="COBALT-PRECORRIN-6B C(15)-METHYLTRANSFERASE (DECARBOXYLATING)"/>
    <property type="match status" value="1"/>
</dbReference>
<dbReference type="InterPro" id="IPR014008">
    <property type="entry name" value="Cbl_synth_MTase_CbiT"/>
</dbReference>
<evidence type="ECO:0000256" key="2">
    <source>
        <dbReference type="ARBA" id="ARBA00022573"/>
    </source>
</evidence>
<proteinExistence type="predicted"/>
<keyword evidence="3 7" id="KW-0489">Methyltransferase</keyword>
<evidence type="ECO:0000256" key="4">
    <source>
        <dbReference type="ARBA" id="ARBA00022679"/>
    </source>
</evidence>
<dbReference type="InterPro" id="IPR025714">
    <property type="entry name" value="Methyltranfer_dom"/>
</dbReference>
<dbReference type="PANTHER" id="PTHR43182:SF1">
    <property type="entry name" value="COBALT-PRECORRIN-7 C(5)-METHYLTRANSFERASE"/>
    <property type="match status" value="1"/>
</dbReference>
<accession>A0A1B7LC88</accession>
<dbReference type="SUPFAM" id="SSF53335">
    <property type="entry name" value="S-adenosyl-L-methionine-dependent methyltransferases"/>
    <property type="match status" value="1"/>
</dbReference>
<dbReference type="GO" id="GO:0032259">
    <property type="term" value="P:methylation"/>
    <property type="evidence" value="ECO:0007669"/>
    <property type="project" value="UniProtKB-KW"/>
</dbReference>
<evidence type="ECO:0000256" key="3">
    <source>
        <dbReference type="ARBA" id="ARBA00022603"/>
    </source>
</evidence>
<name>A0A1B7LC88_9FIRM</name>
<keyword evidence="2" id="KW-0169">Cobalamin biosynthesis</keyword>
<feature type="domain" description="Methyltransferase" evidence="6">
    <location>
        <begin position="44"/>
        <end position="150"/>
    </location>
</feature>
<dbReference type="GO" id="GO:0008276">
    <property type="term" value="F:protein methyltransferase activity"/>
    <property type="evidence" value="ECO:0007669"/>
    <property type="project" value="InterPro"/>
</dbReference>
<dbReference type="STRING" id="1838280.A6M21_14040"/>
<dbReference type="NCBIfam" id="TIGR02469">
    <property type="entry name" value="CbiT"/>
    <property type="match status" value="1"/>
</dbReference>
<comment type="caution">
    <text evidence="7">The sequence shown here is derived from an EMBL/GenBank/DDBJ whole genome shotgun (WGS) entry which is preliminary data.</text>
</comment>
<evidence type="ECO:0000256" key="1">
    <source>
        <dbReference type="ARBA" id="ARBA00004953"/>
    </source>
</evidence>
<keyword evidence="8" id="KW-1185">Reference proteome</keyword>
<dbReference type="UniPathway" id="UPA00148"/>
<dbReference type="InterPro" id="IPR050714">
    <property type="entry name" value="Cobalamin_biosynth_MTase"/>
</dbReference>
<sequence>MNSRWPFLTPGIPDDLFVRNKVPMTKEEIRVVTLAKARLAPDQIVWDVGSGTGSLAVEAARLIGNGMVCAVERNPDGVKLIEANARRFELHNIRVVAGAAPQALHGLPAPDRVLVGGSGGQLAAIVTVVDQVLHPGGRLVINAVTLETLAGALACLNQPWRVEVVQVSAARAEQTGKSHLLRALNPVFIISAWKGDA</sequence>
<organism evidence="7 8">
    <name type="scientific">Desulfotomaculum copahuensis</name>
    <dbReference type="NCBI Taxonomy" id="1838280"/>
    <lineage>
        <taxon>Bacteria</taxon>
        <taxon>Bacillati</taxon>
        <taxon>Bacillota</taxon>
        <taxon>Clostridia</taxon>
        <taxon>Eubacteriales</taxon>
        <taxon>Desulfotomaculaceae</taxon>
        <taxon>Desulfotomaculum</taxon>
    </lineage>
</organism>
<protein>
    <submittedName>
        <fullName evidence="7">Precorrin-6Y C5,15-methyltransferase (Decarboxylating) subunit CbiT</fullName>
    </submittedName>
</protein>
<dbReference type="Pfam" id="PF13847">
    <property type="entry name" value="Methyltransf_31"/>
    <property type="match status" value="1"/>
</dbReference>
<comment type="pathway">
    <text evidence="1">Cofactor biosynthesis; adenosylcobalamin biosynthesis.</text>
</comment>
<evidence type="ECO:0000313" key="8">
    <source>
        <dbReference type="Proteomes" id="UP000078532"/>
    </source>
</evidence>
<dbReference type="InterPro" id="IPR029063">
    <property type="entry name" value="SAM-dependent_MTases_sf"/>
</dbReference>
<dbReference type="RefSeq" id="WP_066670095.1">
    <property type="nucleotide sequence ID" value="NZ_LYVF01000183.1"/>
</dbReference>
<keyword evidence="5" id="KW-0949">S-adenosyl-L-methionine</keyword>
<dbReference type="AlphaFoldDB" id="A0A1B7LC88"/>
<dbReference type="Gene3D" id="3.40.50.150">
    <property type="entry name" value="Vaccinia Virus protein VP39"/>
    <property type="match status" value="1"/>
</dbReference>
<keyword evidence="4 7" id="KW-0808">Transferase</keyword>
<reference evidence="7 8" key="1">
    <citation type="submission" date="2016-04" db="EMBL/GenBank/DDBJ databases">
        <authorList>
            <person name="Evans L.H."/>
            <person name="Alamgir A."/>
            <person name="Owens N."/>
            <person name="Weber N.D."/>
            <person name="Virtaneva K."/>
            <person name="Barbian K."/>
            <person name="Babar A."/>
            <person name="Rosenke K."/>
        </authorList>
    </citation>
    <scope>NUCLEOTIDE SEQUENCE [LARGE SCALE GENOMIC DNA]</scope>
    <source>
        <strain evidence="7 8">LMa1</strain>
    </source>
</reference>
<evidence type="ECO:0000313" key="7">
    <source>
        <dbReference type="EMBL" id="OAT80270.1"/>
    </source>
</evidence>
<evidence type="ECO:0000256" key="5">
    <source>
        <dbReference type="ARBA" id="ARBA00022691"/>
    </source>
</evidence>
<dbReference type="GO" id="GO:0009236">
    <property type="term" value="P:cobalamin biosynthetic process"/>
    <property type="evidence" value="ECO:0007669"/>
    <property type="project" value="UniProtKB-UniPathway"/>
</dbReference>
<dbReference type="EMBL" id="LYVF01000183">
    <property type="protein sequence ID" value="OAT80270.1"/>
    <property type="molecule type" value="Genomic_DNA"/>
</dbReference>
<dbReference type="CDD" id="cd02440">
    <property type="entry name" value="AdoMet_MTases"/>
    <property type="match status" value="1"/>
</dbReference>
<evidence type="ECO:0000259" key="6">
    <source>
        <dbReference type="Pfam" id="PF13847"/>
    </source>
</evidence>